<evidence type="ECO:0000259" key="1">
    <source>
        <dbReference type="Pfam" id="PF07929"/>
    </source>
</evidence>
<feature type="domain" description="Plasmid pRiA4b Orf3-like" evidence="1">
    <location>
        <begin position="178"/>
        <end position="371"/>
    </location>
</feature>
<dbReference type="Pfam" id="PF22016">
    <property type="entry name" value="DUF6933"/>
    <property type="match status" value="1"/>
</dbReference>
<dbReference type="PANTHER" id="PTHR41878">
    <property type="entry name" value="LEXA REPRESSOR-RELATED"/>
    <property type="match status" value="1"/>
</dbReference>
<evidence type="ECO:0000259" key="2">
    <source>
        <dbReference type="Pfam" id="PF22016"/>
    </source>
</evidence>
<gene>
    <name evidence="3" type="ORF">HLPR_01780</name>
</gene>
<name>A0AAU9E5H9_9FIRM</name>
<dbReference type="Pfam" id="PF07929">
    <property type="entry name" value="PRiA4_ORF3"/>
    <property type="match status" value="1"/>
</dbReference>
<feature type="domain" description="DUF6933" evidence="2">
    <location>
        <begin position="2"/>
        <end position="160"/>
    </location>
</feature>
<dbReference type="InterPro" id="IPR053864">
    <property type="entry name" value="DUF6933"/>
</dbReference>
<sequence>MLIQCTKKLLDQMKIKPEIKLPVEENELFSWHANLIKFNRKNTVVLVNDKNRYIIVLYALKAKDFKNLDKLIINAIKETFLDECIKEAIIDSLLESSGSIIYTKTKNRISIARMNQSIGIVNHFEDLVNENSKNQSEINKQLGYFIVGKGNDDYLHPKEELIKNLEEFSKQSIFETKAFVVKIKLDLDNHNVWRKLVIPYNTTFSKLHEILQIVFDWQDYHLHEFWVFGEDKDKNMNTKPNNSAHTLESYKPIVNLVYNEESLDYGDENLTKLDIGYKLSEYNWVKIKYIYDFGDNWVHFIDIEEKLEKYDKNYPICLDGEGSAPPEDVGGSYGYDEFLEITNDNNNPKQEGMLEWGKSLGYGEFNIEDINSKLKRIR</sequence>
<reference evidence="3 4" key="1">
    <citation type="submission" date="2023-08" db="EMBL/GenBank/DDBJ databases">
        <title>Helicovermis profunda gen. nov., sp. nov., a novel mesophilic, fermentative bacterium within the Bacillota from a deep-sea hydrothermal vent chimney.</title>
        <authorList>
            <person name="Miyazaki U."/>
            <person name="Mizutani D."/>
            <person name="Hashimoto Y."/>
            <person name="Tame A."/>
            <person name="Sawayama S."/>
            <person name="Miyazaki J."/>
            <person name="Takai K."/>
            <person name="Nakagawa S."/>
        </authorList>
    </citation>
    <scope>NUCLEOTIDE SEQUENCE [LARGE SCALE GENOMIC DNA]</scope>
    <source>
        <strain evidence="3 4">S502</strain>
    </source>
</reference>
<organism evidence="3 4">
    <name type="scientific">Helicovermis profundi</name>
    <dbReference type="NCBI Taxonomy" id="3065157"/>
    <lineage>
        <taxon>Bacteria</taxon>
        <taxon>Bacillati</taxon>
        <taxon>Bacillota</taxon>
        <taxon>Clostridia</taxon>
        <taxon>Helicovermis</taxon>
    </lineage>
</organism>
<dbReference type="PANTHER" id="PTHR41878:SF1">
    <property type="entry name" value="TNPR PROTEIN"/>
    <property type="match status" value="1"/>
</dbReference>
<evidence type="ECO:0000313" key="3">
    <source>
        <dbReference type="EMBL" id="BEP27847.1"/>
    </source>
</evidence>
<dbReference type="EMBL" id="AP028654">
    <property type="protein sequence ID" value="BEP27847.1"/>
    <property type="molecule type" value="Genomic_DNA"/>
</dbReference>
<dbReference type="RefSeq" id="WP_338536208.1">
    <property type="nucleotide sequence ID" value="NZ_AP028654.1"/>
</dbReference>
<dbReference type="InterPro" id="IPR012912">
    <property type="entry name" value="Plasmid_pRiA4b_Orf3-like"/>
</dbReference>
<accession>A0AAU9E5H9</accession>
<protein>
    <submittedName>
        <fullName evidence="3">Uncharacterized protein</fullName>
    </submittedName>
</protein>
<evidence type="ECO:0000313" key="4">
    <source>
        <dbReference type="Proteomes" id="UP001321786"/>
    </source>
</evidence>
<dbReference type="InterPro" id="IPR024047">
    <property type="entry name" value="MM3350-like_sf"/>
</dbReference>
<dbReference type="Proteomes" id="UP001321786">
    <property type="component" value="Chromosome"/>
</dbReference>
<dbReference type="SUPFAM" id="SSF159941">
    <property type="entry name" value="MM3350-like"/>
    <property type="match status" value="1"/>
</dbReference>
<dbReference type="KEGG" id="hprf:HLPR_01780"/>
<keyword evidence="4" id="KW-1185">Reference proteome</keyword>
<proteinExistence type="predicted"/>
<dbReference type="Gene3D" id="3.10.290.30">
    <property type="entry name" value="MM3350-like"/>
    <property type="match status" value="1"/>
</dbReference>
<dbReference type="AlphaFoldDB" id="A0AAU9E5H9"/>